<dbReference type="OrthoDB" id="5340906at2759"/>
<reference evidence="1 2" key="1">
    <citation type="journal article" date="2018" name="G3 (Bethesda)">
        <title>Phylogenetic and Phylogenomic Definition of Rhizopus Species.</title>
        <authorList>
            <person name="Gryganskyi A.P."/>
            <person name="Golan J."/>
            <person name="Dolatabadi S."/>
            <person name="Mondo S."/>
            <person name="Robb S."/>
            <person name="Idnurm A."/>
            <person name="Muszewska A."/>
            <person name="Steczkiewicz K."/>
            <person name="Masonjones S."/>
            <person name="Liao H.L."/>
            <person name="Gajdeczka M.T."/>
            <person name="Anike F."/>
            <person name="Vuek A."/>
            <person name="Anishchenko I.M."/>
            <person name="Voigt K."/>
            <person name="de Hoog G.S."/>
            <person name="Smith M.E."/>
            <person name="Heitman J."/>
            <person name="Vilgalys R."/>
            <person name="Stajich J.E."/>
        </authorList>
    </citation>
    <scope>NUCLEOTIDE SEQUENCE [LARGE SCALE GENOMIC DNA]</scope>
    <source>
        <strain evidence="1 2">LSU 92-RS-03</strain>
    </source>
</reference>
<organism evidence="1 2">
    <name type="scientific">Rhizopus stolonifer</name>
    <name type="common">Rhizopus nigricans</name>
    <dbReference type="NCBI Taxonomy" id="4846"/>
    <lineage>
        <taxon>Eukaryota</taxon>
        <taxon>Fungi</taxon>
        <taxon>Fungi incertae sedis</taxon>
        <taxon>Mucoromycota</taxon>
        <taxon>Mucoromycotina</taxon>
        <taxon>Mucoromycetes</taxon>
        <taxon>Mucorales</taxon>
        <taxon>Mucorineae</taxon>
        <taxon>Rhizopodaceae</taxon>
        <taxon>Rhizopus</taxon>
    </lineage>
</organism>
<accession>A0A367INL2</accession>
<name>A0A367INL2_RHIST</name>
<gene>
    <name evidence="1" type="ORF">CU098_007208</name>
</gene>
<evidence type="ECO:0000313" key="2">
    <source>
        <dbReference type="Proteomes" id="UP000253551"/>
    </source>
</evidence>
<comment type="caution">
    <text evidence="1">The sequence shown here is derived from an EMBL/GenBank/DDBJ whole genome shotgun (WGS) entry which is preliminary data.</text>
</comment>
<feature type="non-terminal residue" evidence="1">
    <location>
        <position position="1"/>
    </location>
</feature>
<sequence length="141" mass="16976">ILSTRSVKDKLCAFGNLYIENHPFQSLILHTDDSEAYDKNGVFPVKEIEEIREYKIPQPIKLLIEVKQYMCKFNCQFTADIRKEGCYDRRKHFDIDCIKHSVYTMTMEHESGSLMKDHLESWYNIHDRPRVWQPRRAWNHQ</sequence>
<dbReference type="AlphaFoldDB" id="A0A367INL2"/>
<protein>
    <submittedName>
        <fullName evidence="1">Uncharacterized protein</fullName>
    </submittedName>
</protein>
<proteinExistence type="predicted"/>
<feature type="non-terminal residue" evidence="1">
    <location>
        <position position="141"/>
    </location>
</feature>
<keyword evidence="2" id="KW-1185">Reference proteome</keyword>
<evidence type="ECO:0000313" key="1">
    <source>
        <dbReference type="EMBL" id="RCH79249.1"/>
    </source>
</evidence>
<dbReference type="EMBL" id="PJQM01006699">
    <property type="protein sequence ID" value="RCH79249.1"/>
    <property type="molecule type" value="Genomic_DNA"/>
</dbReference>
<dbReference type="Proteomes" id="UP000253551">
    <property type="component" value="Unassembled WGS sequence"/>
</dbReference>